<gene>
    <name evidence="7" type="ORF">QNI29_17430</name>
</gene>
<dbReference type="Gene3D" id="3.40.50.720">
    <property type="entry name" value="NAD(P)-binding Rossmann-like Domain"/>
    <property type="match status" value="2"/>
</dbReference>
<sequence length="316" mass="34915">MRVLVSEVIWQEGIDELKDQGFEVVYDEELWTDRERLVRSVKEFDGLIVRNQTKVDEELLQSGEKLKVIGRLGVGLDNINIKAAKEKGIDVVFAKNANATSVAEYVMSAILSSNRSLFTASQDVLKGTWDRRRHTGGEIYEKTIGLIGLGEIAHRVAKRAKVFGMDVVGYDPFITEYEHIVAETGVNVKNSLEEVLAISDFVSIHVPLNPSTTYLLNSKTLKEMKPNAFLINTSRGGIVDEEALAKALREKHIGGAFLDVLEKEPIDSEHPLLLQPDAIITPHIAGLTNESQVRTSVLVAKEVSKILKGSPSLCVV</sequence>
<dbReference type="Proteomes" id="UP001236652">
    <property type="component" value="Chromosome"/>
</dbReference>
<dbReference type="InterPro" id="IPR036291">
    <property type="entry name" value="NAD(P)-bd_dom_sf"/>
</dbReference>
<keyword evidence="8" id="KW-1185">Reference proteome</keyword>
<dbReference type="InterPro" id="IPR006140">
    <property type="entry name" value="D-isomer_DH_NAD-bd"/>
</dbReference>
<keyword evidence="2 4" id="KW-0560">Oxidoreductase</keyword>
<dbReference type="InterPro" id="IPR050857">
    <property type="entry name" value="D-2-hydroxyacid_DH"/>
</dbReference>
<name>A0ABY8V0U7_9BACI</name>
<reference evidence="7 8" key="1">
    <citation type="submission" date="2023-05" db="EMBL/GenBank/DDBJ databases">
        <title>Comparative genomics reveals the evidence of polycyclic aromatic hydrocarbons degradation in moderately halophilic genus Pontibacillus.</title>
        <authorList>
            <person name="Yang H."/>
            <person name="Qian Z."/>
        </authorList>
    </citation>
    <scope>NUCLEOTIDE SEQUENCE [LARGE SCALE GENOMIC DNA]</scope>
    <source>
        <strain evidence="8">HN14</strain>
    </source>
</reference>
<evidence type="ECO:0000256" key="3">
    <source>
        <dbReference type="ARBA" id="ARBA00023027"/>
    </source>
</evidence>
<dbReference type="PROSITE" id="PS00670">
    <property type="entry name" value="D_2_HYDROXYACID_DH_2"/>
    <property type="match status" value="1"/>
</dbReference>
<dbReference type="InterPro" id="IPR006139">
    <property type="entry name" value="D-isomer_2_OHA_DH_cat_dom"/>
</dbReference>
<dbReference type="EMBL" id="CP126446">
    <property type="protein sequence ID" value="WIF97496.1"/>
    <property type="molecule type" value="Genomic_DNA"/>
</dbReference>
<dbReference type="Pfam" id="PF00389">
    <property type="entry name" value="2-Hacid_dh"/>
    <property type="match status" value="1"/>
</dbReference>
<accession>A0ABY8V0U7</accession>
<dbReference type="CDD" id="cd12173">
    <property type="entry name" value="PGDH_4"/>
    <property type="match status" value="1"/>
</dbReference>
<organism evidence="7 8">
    <name type="scientific">Pontibacillus chungwhensis</name>
    <dbReference type="NCBI Taxonomy" id="265426"/>
    <lineage>
        <taxon>Bacteria</taxon>
        <taxon>Bacillati</taxon>
        <taxon>Bacillota</taxon>
        <taxon>Bacilli</taxon>
        <taxon>Bacillales</taxon>
        <taxon>Bacillaceae</taxon>
        <taxon>Pontibacillus</taxon>
    </lineage>
</organism>
<evidence type="ECO:0000256" key="1">
    <source>
        <dbReference type="ARBA" id="ARBA00005854"/>
    </source>
</evidence>
<dbReference type="SUPFAM" id="SSF52283">
    <property type="entry name" value="Formate/glycerate dehydrogenase catalytic domain-like"/>
    <property type="match status" value="1"/>
</dbReference>
<dbReference type="SUPFAM" id="SSF51735">
    <property type="entry name" value="NAD(P)-binding Rossmann-fold domains"/>
    <property type="match status" value="1"/>
</dbReference>
<evidence type="ECO:0000313" key="7">
    <source>
        <dbReference type="EMBL" id="WIF97496.1"/>
    </source>
</evidence>
<dbReference type="PANTHER" id="PTHR42789">
    <property type="entry name" value="D-ISOMER SPECIFIC 2-HYDROXYACID DEHYDROGENASE FAMILY PROTEIN (AFU_ORTHOLOGUE AFUA_6G10090)"/>
    <property type="match status" value="1"/>
</dbReference>
<evidence type="ECO:0000259" key="6">
    <source>
        <dbReference type="Pfam" id="PF02826"/>
    </source>
</evidence>
<protein>
    <submittedName>
        <fullName evidence="7">Hydroxyacid dehydrogenase</fullName>
    </submittedName>
</protein>
<dbReference type="PROSITE" id="PS00671">
    <property type="entry name" value="D_2_HYDROXYACID_DH_3"/>
    <property type="match status" value="1"/>
</dbReference>
<evidence type="ECO:0000313" key="8">
    <source>
        <dbReference type="Proteomes" id="UP001236652"/>
    </source>
</evidence>
<dbReference type="InterPro" id="IPR029753">
    <property type="entry name" value="D-isomer_DH_CS"/>
</dbReference>
<feature type="domain" description="D-isomer specific 2-hydroxyacid dehydrogenase catalytic" evidence="5">
    <location>
        <begin position="3"/>
        <end position="313"/>
    </location>
</feature>
<evidence type="ECO:0000256" key="4">
    <source>
        <dbReference type="RuleBase" id="RU003719"/>
    </source>
</evidence>
<evidence type="ECO:0000259" key="5">
    <source>
        <dbReference type="Pfam" id="PF00389"/>
    </source>
</evidence>
<proteinExistence type="inferred from homology"/>
<feature type="domain" description="D-isomer specific 2-hydroxyacid dehydrogenase NAD-binding" evidence="6">
    <location>
        <begin position="108"/>
        <end position="285"/>
    </location>
</feature>
<dbReference type="Pfam" id="PF02826">
    <property type="entry name" value="2-Hacid_dh_C"/>
    <property type="match status" value="1"/>
</dbReference>
<comment type="similarity">
    <text evidence="1 4">Belongs to the D-isomer specific 2-hydroxyacid dehydrogenase family.</text>
</comment>
<dbReference type="RefSeq" id="WP_231418965.1">
    <property type="nucleotide sequence ID" value="NZ_CP126446.1"/>
</dbReference>
<dbReference type="PANTHER" id="PTHR42789:SF1">
    <property type="entry name" value="D-ISOMER SPECIFIC 2-HYDROXYACID DEHYDROGENASE FAMILY PROTEIN (AFU_ORTHOLOGUE AFUA_6G10090)"/>
    <property type="match status" value="1"/>
</dbReference>
<keyword evidence="3" id="KW-0520">NAD</keyword>
<evidence type="ECO:0000256" key="2">
    <source>
        <dbReference type="ARBA" id="ARBA00023002"/>
    </source>
</evidence>